<protein>
    <submittedName>
        <fullName evidence="2">ABC transporter permease</fullName>
    </submittedName>
    <submittedName>
        <fullName evidence="3">Similar to ABC transporter integral membrane protein</fullName>
    </submittedName>
</protein>
<dbReference type="AlphaFoldDB" id="A0A1N6N1F0"/>
<sequence>MIAKFSFIETIRAKNIILGYYFLIITLYTVELSFWSTMTNSNDFAHYTRNEIITYILWSVMVFQLTSIAGFPERLAFNIEDGSIDKLIIMPKSILLYYSEYALGQMLSRMFVMSPLIIFIIWYQGNMPDLLWLFMALCIGLLINLYLTMILSCLAFKFRGAYSFIMVKDTLSWALSGAVIPLDVFNDTVKTVFNYIPFQYITYVPVKIATNSISLYFMLSGLLVMICLAIIFSVIWRYMLKYNQGYNGNA</sequence>
<keyword evidence="1" id="KW-0812">Transmembrane</keyword>
<feature type="transmembrane region" description="Helical" evidence="1">
    <location>
        <begin position="215"/>
        <end position="239"/>
    </location>
</feature>
<dbReference type="RefSeq" id="WP_086954210.1">
    <property type="nucleotide sequence ID" value="NZ_CAWNQC010000002.1"/>
</dbReference>
<keyword evidence="1" id="KW-0472">Membrane</keyword>
<evidence type="ECO:0000313" key="4">
    <source>
        <dbReference type="Proteomes" id="UP000196435"/>
    </source>
</evidence>
<reference evidence="2 5" key="3">
    <citation type="journal article" date="2017" name="Nat. Microbiol.">
        <title>Natural product diversity associated with the nematode symbionts Photorhabdus and Xenorhabdus.</title>
        <authorList>
            <person name="Tobias N.J."/>
            <person name="Wolff H."/>
            <person name="Djahanschiri B."/>
            <person name="Grundmann F."/>
            <person name="Kronenwerth M."/>
            <person name="Shi Y.M."/>
            <person name="Simonyi S."/>
            <person name="Grun P."/>
            <person name="Shapiro-Ilan D."/>
            <person name="Pidot S.J."/>
            <person name="Stinear T.P."/>
            <person name="Ebersberger I."/>
            <person name="Bode H.B."/>
        </authorList>
    </citation>
    <scope>NUCLEOTIDE SEQUENCE [LARGE SCALE GENOMIC DNA]</scope>
    <source>
        <strain evidence="2 5">DSM 16336</strain>
    </source>
</reference>
<dbReference type="OrthoDB" id="8582979at2"/>
<reference evidence="4" key="1">
    <citation type="submission" date="2016-12" db="EMBL/GenBank/DDBJ databases">
        <authorList>
            <person name="Gaudriault S."/>
        </authorList>
    </citation>
    <scope>NUCLEOTIDE SEQUENCE [LARGE SCALE GENOMIC DNA]</scope>
    <source>
        <strain evidence="4">HGB1681 (deposited as PTA-6826 in the American Type Culture Collection)</strain>
    </source>
</reference>
<dbReference type="PANTHER" id="PTHR36832">
    <property type="entry name" value="SLR1174 PROTEIN-RELATED"/>
    <property type="match status" value="1"/>
</dbReference>
<keyword evidence="5" id="KW-1185">Reference proteome</keyword>
<accession>A0A1N6N1F0</accession>
<dbReference type="Proteomes" id="UP000196435">
    <property type="component" value="Unassembled WGS sequence"/>
</dbReference>
<feature type="transmembrane region" description="Helical" evidence="1">
    <location>
        <begin position="98"/>
        <end position="124"/>
    </location>
</feature>
<dbReference type="Pfam" id="PF06182">
    <property type="entry name" value="ABC2_membrane_6"/>
    <property type="match status" value="1"/>
</dbReference>
<dbReference type="InterPro" id="IPR010390">
    <property type="entry name" value="ABC-2_transporter-like"/>
</dbReference>
<gene>
    <name evidence="2" type="ORF">Xinn_01263</name>
    <name evidence="3" type="ORF">XIS1_890053</name>
</gene>
<dbReference type="EMBL" id="FTLG01000235">
    <property type="protein sequence ID" value="SIP74905.1"/>
    <property type="molecule type" value="Genomic_DNA"/>
</dbReference>
<feature type="transmembrane region" description="Helical" evidence="1">
    <location>
        <begin position="16"/>
        <end position="35"/>
    </location>
</feature>
<feature type="transmembrane region" description="Helical" evidence="1">
    <location>
        <begin position="130"/>
        <end position="156"/>
    </location>
</feature>
<dbReference type="Proteomes" id="UP000224871">
    <property type="component" value="Unassembled WGS sequence"/>
</dbReference>
<organism evidence="3 4">
    <name type="scientific">Xenorhabdus innexi</name>
    <dbReference type="NCBI Taxonomy" id="290109"/>
    <lineage>
        <taxon>Bacteria</taxon>
        <taxon>Pseudomonadati</taxon>
        <taxon>Pseudomonadota</taxon>
        <taxon>Gammaproteobacteria</taxon>
        <taxon>Enterobacterales</taxon>
        <taxon>Morganellaceae</taxon>
        <taxon>Xenorhabdus</taxon>
    </lineage>
</organism>
<proteinExistence type="predicted"/>
<keyword evidence="1" id="KW-1133">Transmembrane helix</keyword>
<dbReference type="PANTHER" id="PTHR36832:SF1">
    <property type="entry name" value="SLR1174 PROTEIN"/>
    <property type="match status" value="1"/>
</dbReference>
<evidence type="ECO:0000256" key="1">
    <source>
        <dbReference type="SAM" id="Phobius"/>
    </source>
</evidence>
<name>A0A1N6N1F0_9GAMM</name>
<evidence type="ECO:0000313" key="3">
    <source>
        <dbReference type="EMBL" id="SIP74905.1"/>
    </source>
</evidence>
<reference evidence="3" key="2">
    <citation type="submission" date="2016-12" db="EMBL/GenBank/DDBJ databases">
        <authorList>
            <person name="Song W.-J."/>
            <person name="Kurnit D.M."/>
        </authorList>
    </citation>
    <scope>NUCLEOTIDE SEQUENCE [LARGE SCALE GENOMIC DNA]</scope>
    <source>
        <strain evidence="3">HGB1681</strain>
    </source>
</reference>
<evidence type="ECO:0000313" key="2">
    <source>
        <dbReference type="EMBL" id="PHM36992.1"/>
    </source>
</evidence>
<evidence type="ECO:0000313" key="5">
    <source>
        <dbReference type="Proteomes" id="UP000224871"/>
    </source>
</evidence>
<dbReference type="EMBL" id="NIBU01000010">
    <property type="protein sequence ID" value="PHM36992.1"/>
    <property type="molecule type" value="Genomic_DNA"/>
</dbReference>